<protein>
    <submittedName>
        <fullName evidence="2">Zf-HC2 domain-containing protein</fullName>
    </submittedName>
</protein>
<gene>
    <name evidence="2" type="ORF">G3580_02840</name>
</gene>
<dbReference type="KEGG" id="azq:G3580_02840"/>
<feature type="domain" description="Putative zinc-finger" evidence="1">
    <location>
        <begin position="4"/>
        <end position="38"/>
    </location>
</feature>
<name>A0A6C1B0Z1_9RHOO</name>
<accession>A0A6C1B0Z1</accession>
<evidence type="ECO:0000259" key="1">
    <source>
        <dbReference type="Pfam" id="PF13490"/>
    </source>
</evidence>
<proteinExistence type="predicted"/>
<organism evidence="2 3">
    <name type="scientific">Nitrogeniibacter mangrovi</name>
    <dbReference type="NCBI Taxonomy" id="2016596"/>
    <lineage>
        <taxon>Bacteria</taxon>
        <taxon>Pseudomonadati</taxon>
        <taxon>Pseudomonadota</taxon>
        <taxon>Betaproteobacteria</taxon>
        <taxon>Rhodocyclales</taxon>
        <taxon>Zoogloeaceae</taxon>
        <taxon>Nitrogeniibacter</taxon>
    </lineage>
</organism>
<sequence length="67" mass="7755">MLRCKDATRLVSAQFDRILSVRERLALRTHLLVCTGCARFERQLRFMHAALGRYRRGETPPPDDDPA</sequence>
<reference evidence="2 3" key="1">
    <citation type="submission" date="2020-02" db="EMBL/GenBank/DDBJ databases">
        <title>Nitrogenibacter mangrovi gen. nov., sp. nov. isolated from mangrove sediment, a denitrifying betaproteobacterium.</title>
        <authorList>
            <person name="Liao H."/>
            <person name="Tian Y."/>
        </authorList>
    </citation>
    <scope>NUCLEOTIDE SEQUENCE [LARGE SCALE GENOMIC DNA]</scope>
    <source>
        <strain evidence="2 3">M9-3-2</strain>
    </source>
</reference>
<evidence type="ECO:0000313" key="2">
    <source>
        <dbReference type="EMBL" id="QID16659.1"/>
    </source>
</evidence>
<dbReference type="InterPro" id="IPR027383">
    <property type="entry name" value="Znf_put"/>
</dbReference>
<dbReference type="AlphaFoldDB" id="A0A6C1B0Z1"/>
<dbReference type="Pfam" id="PF13490">
    <property type="entry name" value="zf-HC2"/>
    <property type="match status" value="1"/>
</dbReference>
<evidence type="ECO:0000313" key="3">
    <source>
        <dbReference type="Proteomes" id="UP000501991"/>
    </source>
</evidence>
<keyword evidence="3" id="KW-1185">Reference proteome</keyword>
<dbReference type="EMBL" id="CP048836">
    <property type="protein sequence ID" value="QID16659.1"/>
    <property type="molecule type" value="Genomic_DNA"/>
</dbReference>
<dbReference type="Proteomes" id="UP000501991">
    <property type="component" value="Chromosome"/>
</dbReference>
<dbReference type="RefSeq" id="WP_173763827.1">
    <property type="nucleotide sequence ID" value="NZ_CP048836.1"/>
</dbReference>